<feature type="transmembrane region" description="Helical" evidence="5">
    <location>
        <begin position="321"/>
        <end position="344"/>
    </location>
</feature>
<dbReference type="EMBL" id="CP003282">
    <property type="protein sequence ID" value="AFG38185.1"/>
    <property type="molecule type" value="Genomic_DNA"/>
</dbReference>
<gene>
    <name evidence="6" type="ordered locus">Spiaf_2137</name>
</gene>
<proteinExistence type="predicted"/>
<dbReference type="Proteomes" id="UP000007383">
    <property type="component" value="Chromosome"/>
</dbReference>
<dbReference type="HOGENOM" id="CLU_756273_0_0_12"/>
<keyword evidence="2 5" id="KW-0812">Transmembrane</keyword>
<feature type="transmembrane region" description="Helical" evidence="5">
    <location>
        <begin position="84"/>
        <end position="105"/>
    </location>
</feature>
<dbReference type="InterPro" id="IPR007318">
    <property type="entry name" value="Phopholipid_MeTrfase"/>
</dbReference>
<protein>
    <submittedName>
        <fullName evidence="6">Uncharacterized protein</fullName>
    </submittedName>
</protein>
<feature type="transmembrane region" description="Helical" evidence="5">
    <location>
        <begin position="261"/>
        <end position="282"/>
    </location>
</feature>
<comment type="subcellular location">
    <subcellularLocation>
        <location evidence="1">Endomembrane system</location>
        <topology evidence="1">Multi-pass membrane protein</topology>
    </subcellularLocation>
</comment>
<dbReference type="KEGG" id="sfc:Spiaf_2137"/>
<feature type="transmembrane region" description="Helical" evidence="5">
    <location>
        <begin position="227"/>
        <end position="249"/>
    </location>
</feature>
<reference evidence="7" key="1">
    <citation type="journal article" date="2013" name="Stand. Genomic Sci.">
        <title>Complete genome sequence of the halophilic bacterium Spirochaeta africana type strain (Z-7692(T)) from the alkaline Lake Magadi in the East African Rift.</title>
        <authorList>
            <person name="Liolos K."/>
            <person name="Abt B."/>
            <person name="Scheuner C."/>
            <person name="Teshima H."/>
            <person name="Held B."/>
            <person name="Lapidus A."/>
            <person name="Nolan M."/>
            <person name="Lucas S."/>
            <person name="Deshpande S."/>
            <person name="Cheng J.F."/>
            <person name="Tapia R."/>
            <person name="Goodwin L.A."/>
            <person name="Pitluck S."/>
            <person name="Pagani I."/>
            <person name="Ivanova N."/>
            <person name="Mavromatis K."/>
            <person name="Mikhailova N."/>
            <person name="Huntemann M."/>
            <person name="Pati A."/>
            <person name="Chen A."/>
            <person name="Palaniappan K."/>
            <person name="Land M."/>
            <person name="Rohde M."/>
            <person name="Tindall B.J."/>
            <person name="Detter J.C."/>
            <person name="Goker M."/>
            <person name="Bristow J."/>
            <person name="Eisen J.A."/>
            <person name="Markowitz V."/>
            <person name="Hugenholtz P."/>
            <person name="Woyke T."/>
            <person name="Klenk H.P."/>
            <person name="Kyrpides N.C."/>
        </authorList>
    </citation>
    <scope>NUCLEOTIDE SEQUENCE</scope>
    <source>
        <strain evidence="7">ATCC 700263 / DSM 8902 / Z-7692</strain>
    </source>
</reference>
<evidence type="ECO:0000256" key="4">
    <source>
        <dbReference type="ARBA" id="ARBA00023136"/>
    </source>
</evidence>
<evidence type="ECO:0000313" key="6">
    <source>
        <dbReference type="EMBL" id="AFG38185.1"/>
    </source>
</evidence>
<evidence type="ECO:0000256" key="1">
    <source>
        <dbReference type="ARBA" id="ARBA00004127"/>
    </source>
</evidence>
<accession>H9UKZ2</accession>
<feature type="transmembrane region" description="Helical" evidence="5">
    <location>
        <begin position="50"/>
        <end position="72"/>
    </location>
</feature>
<evidence type="ECO:0000256" key="2">
    <source>
        <dbReference type="ARBA" id="ARBA00022692"/>
    </source>
</evidence>
<feature type="transmembrane region" description="Helical" evidence="5">
    <location>
        <begin position="7"/>
        <end position="30"/>
    </location>
</feature>
<dbReference type="PATRIC" id="fig|889378.3.peg.2123"/>
<sequence length="366" mass="40341">MKQQIKVLMGLHWFVGAGAVGGGLAAVVQPTGSLMGVTTEILQYGPFTDFLVPGIFLIVVLGAGNLYVGALLRTIGTHVFNRKALLFSLCFSGILILWILAQALVLGRANLHWLHGVYLLLGIAGSGLSSRLLLVSFPYTVGSDGAGVRDLFTGQIPHILMISLMIPGAIFLAELNPGNRIFLWLDAGHWLTLTIAVSVVHQLMVAVVFRTQLVFRLFSRLFGKADLTIWGVMFFPFLVLRVVTLVGVAAASAHTLPVPDWLGFTVGLLLLLPAGYTLYSVVRWFGLRRALGGDHFRTEFREMPLEKRGAFRYSGNAMYSYVFLGLWGVAGIFVSWPALVAALFQHAYIWVHWYCTEQPDMRVLYE</sequence>
<keyword evidence="4 5" id="KW-0472">Membrane</keyword>
<keyword evidence="7" id="KW-1185">Reference proteome</keyword>
<evidence type="ECO:0000256" key="5">
    <source>
        <dbReference type="SAM" id="Phobius"/>
    </source>
</evidence>
<dbReference type="Pfam" id="PF04191">
    <property type="entry name" value="PEMT"/>
    <property type="match status" value="1"/>
</dbReference>
<evidence type="ECO:0000256" key="3">
    <source>
        <dbReference type="ARBA" id="ARBA00022989"/>
    </source>
</evidence>
<organism evidence="6 7">
    <name type="scientific">Spirochaeta africana (strain ATCC 700263 / DSM 8902 / Z-7692)</name>
    <dbReference type="NCBI Taxonomy" id="889378"/>
    <lineage>
        <taxon>Bacteria</taxon>
        <taxon>Pseudomonadati</taxon>
        <taxon>Spirochaetota</taxon>
        <taxon>Spirochaetia</taxon>
        <taxon>Spirochaetales</taxon>
        <taxon>Spirochaetaceae</taxon>
        <taxon>Spirochaeta</taxon>
    </lineage>
</organism>
<dbReference type="RefSeq" id="WP_014456168.1">
    <property type="nucleotide sequence ID" value="NC_017098.1"/>
</dbReference>
<evidence type="ECO:0000313" key="7">
    <source>
        <dbReference type="Proteomes" id="UP000007383"/>
    </source>
</evidence>
<dbReference type="GO" id="GO:0012505">
    <property type="term" value="C:endomembrane system"/>
    <property type="evidence" value="ECO:0007669"/>
    <property type="project" value="UniProtKB-SubCell"/>
</dbReference>
<dbReference type="AlphaFoldDB" id="H9UKZ2"/>
<keyword evidence="3 5" id="KW-1133">Transmembrane helix</keyword>
<feature type="transmembrane region" description="Helical" evidence="5">
    <location>
        <begin position="193"/>
        <end position="215"/>
    </location>
</feature>
<dbReference type="OrthoDB" id="1550992at2"/>
<feature type="transmembrane region" description="Helical" evidence="5">
    <location>
        <begin position="117"/>
        <end position="139"/>
    </location>
</feature>
<dbReference type="eggNOG" id="ENOG5032QU6">
    <property type="taxonomic scope" value="Bacteria"/>
</dbReference>
<name>H9UKZ2_SPIAZ</name>
<feature type="transmembrane region" description="Helical" evidence="5">
    <location>
        <begin position="151"/>
        <end position="173"/>
    </location>
</feature>